<keyword evidence="5" id="KW-1185">Reference proteome</keyword>
<gene>
    <name evidence="4" type="ORF">RM705_29730</name>
</gene>
<dbReference type="InterPro" id="IPR025326">
    <property type="entry name" value="DUF4232"/>
</dbReference>
<evidence type="ECO:0000313" key="4">
    <source>
        <dbReference type="EMBL" id="MDT0398844.1"/>
    </source>
</evidence>
<comment type="caution">
    <text evidence="4">The sequence shown here is derived from an EMBL/GenBank/DDBJ whole genome shotgun (WGS) entry which is preliminary data.</text>
</comment>
<proteinExistence type="predicted"/>
<dbReference type="EMBL" id="JAVRFA010000058">
    <property type="protein sequence ID" value="MDT0398844.1"/>
    <property type="molecule type" value="Genomic_DNA"/>
</dbReference>
<accession>A0ABU2Q357</accession>
<feature type="compositionally biased region" description="Low complexity" evidence="1">
    <location>
        <begin position="38"/>
        <end position="53"/>
    </location>
</feature>
<feature type="compositionally biased region" description="Gly residues" evidence="1">
    <location>
        <begin position="71"/>
        <end position="91"/>
    </location>
</feature>
<feature type="compositionally biased region" description="Basic and acidic residues" evidence="1">
    <location>
        <begin position="54"/>
        <end position="63"/>
    </location>
</feature>
<evidence type="ECO:0000256" key="1">
    <source>
        <dbReference type="SAM" id="MobiDB-lite"/>
    </source>
</evidence>
<feature type="region of interest" description="Disordered" evidence="1">
    <location>
        <begin position="26"/>
        <end position="117"/>
    </location>
</feature>
<feature type="signal peptide" evidence="2">
    <location>
        <begin position="1"/>
        <end position="23"/>
    </location>
</feature>
<evidence type="ECO:0000259" key="3">
    <source>
        <dbReference type="Pfam" id="PF14016"/>
    </source>
</evidence>
<dbReference type="Pfam" id="PF14016">
    <property type="entry name" value="DUF4232"/>
    <property type="match status" value="1"/>
</dbReference>
<protein>
    <submittedName>
        <fullName evidence="4">DUF4232 domain-containing protein</fullName>
    </submittedName>
</protein>
<keyword evidence="2" id="KW-0732">Signal</keyword>
<dbReference type="Proteomes" id="UP001183881">
    <property type="component" value="Unassembled WGS sequence"/>
</dbReference>
<evidence type="ECO:0000313" key="5">
    <source>
        <dbReference type="Proteomes" id="UP001183881"/>
    </source>
</evidence>
<organism evidence="4 5">
    <name type="scientific">Streptomyces edwardsiae</name>
    <dbReference type="NCBI Taxonomy" id="3075527"/>
    <lineage>
        <taxon>Bacteria</taxon>
        <taxon>Bacillati</taxon>
        <taxon>Actinomycetota</taxon>
        <taxon>Actinomycetes</taxon>
        <taxon>Kitasatosporales</taxon>
        <taxon>Streptomycetaceae</taxon>
        <taxon>Streptomyces</taxon>
    </lineage>
</organism>
<evidence type="ECO:0000256" key="2">
    <source>
        <dbReference type="SAM" id="SignalP"/>
    </source>
</evidence>
<reference evidence="5" key="1">
    <citation type="submission" date="2023-07" db="EMBL/GenBank/DDBJ databases">
        <title>30 novel species of actinomycetes from the DSMZ collection.</title>
        <authorList>
            <person name="Nouioui I."/>
        </authorList>
    </citation>
    <scope>NUCLEOTIDE SEQUENCE [LARGE SCALE GENOMIC DNA]</scope>
    <source>
        <strain evidence="5">DSM 41636</strain>
    </source>
</reference>
<sequence>MRTSRIRLFAATGAALAALALTACEDGTGTEDEGAGTGTSQPSASATTDTPSDSAKDPSKEDTTSNDPAQAGGGKNGGNKGAGGSGTGTGTGDKDDNAPENHVSCNGSNTTVDARPVPRPVNHMLITVKNSGSKTCDLTYYPVLRFDEMQWVPQPIEASKPQAVVTLAPGETAYAGVLLSAADGSGDGGDTAHKLTVAFQGRTPNSDGGPSAVPGLPADGVYYDSSMAVTYWQQSMADALTY</sequence>
<feature type="domain" description="DUF4232" evidence="3">
    <location>
        <begin position="105"/>
        <end position="233"/>
    </location>
</feature>
<name>A0ABU2Q357_9ACTN</name>
<feature type="chain" id="PRO_5047533465" evidence="2">
    <location>
        <begin position="24"/>
        <end position="242"/>
    </location>
</feature>
<dbReference type="PROSITE" id="PS51257">
    <property type="entry name" value="PROKAR_LIPOPROTEIN"/>
    <property type="match status" value="1"/>
</dbReference>
<dbReference type="RefSeq" id="WP_311647982.1">
    <property type="nucleotide sequence ID" value="NZ_JAVRFA010000058.1"/>
</dbReference>
<feature type="compositionally biased region" description="Polar residues" evidence="1">
    <location>
        <begin position="103"/>
        <end position="112"/>
    </location>
</feature>